<dbReference type="AlphaFoldDB" id="A0A9W4MI72"/>
<proteinExistence type="inferred from homology"/>
<reference evidence="3" key="1">
    <citation type="submission" date="2021-06" db="EMBL/GenBank/DDBJ databases">
        <authorList>
            <person name="Arsene-Ploetze F."/>
        </authorList>
    </citation>
    <scope>NUCLEOTIDE SEQUENCE</scope>
    <source>
        <strain evidence="3">SBRY1</strain>
    </source>
</reference>
<organism evidence="3 4">
    <name type="scientific">Actinacidiphila bryophytorum</name>
    <dbReference type="NCBI Taxonomy" id="1436133"/>
    <lineage>
        <taxon>Bacteria</taxon>
        <taxon>Bacillati</taxon>
        <taxon>Actinomycetota</taxon>
        <taxon>Actinomycetes</taxon>
        <taxon>Kitasatosporales</taxon>
        <taxon>Streptomycetaceae</taxon>
        <taxon>Actinacidiphila</taxon>
    </lineage>
</organism>
<comment type="similarity">
    <text evidence="1">Belongs to the universal stress protein A family.</text>
</comment>
<dbReference type="Gene3D" id="3.40.50.620">
    <property type="entry name" value="HUPs"/>
    <property type="match status" value="2"/>
</dbReference>
<feature type="domain" description="UspA" evidence="2">
    <location>
        <begin position="152"/>
        <end position="288"/>
    </location>
</feature>
<dbReference type="InterPro" id="IPR006015">
    <property type="entry name" value="Universal_stress_UspA"/>
</dbReference>
<dbReference type="Proteomes" id="UP001153328">
    <property type="component" value="Unassembled WGS sequence"/>
</dbReference>
<evidence type="ECO:0000313" key="4">
    <source>
        <dbReference type="Proteomes" id="UP001153328"/>
    </source>
</evidence>
<accession>A0A9W4MI72</accession>
<evidence type="ECO:0000259" key="2">
    <source>
        <dbReference type="Pfam" id="PF00582"/>
    </source>
</evidence>
<dbReference type="Pfam" id="PF00582">
    <property type="entry name" value="Usp"/>
    <property type="match status" value="2"/>
</dbReference>
<dbReference type="InterPro" id="IPR014729">
    <property type="entry name" value="Rossmann-like_a/b/a_fold"/>
</dbReference>
<dbReference type="PANTHER" id="PTHR46268">
    <property type="entry name" value="STRESS RESPONSE PROTEIN NHAX"/>
    <property type="match status" value="1"/>
</dbReference>
<evidence type="ECO:0000256" key="1">
    <source>
        <dbReference type="ARBA" id="ARBA00008791"/>
    </source>
</evidence>
<dbReference type="CDD" id="cd00293">
    <property type="entry name" value="USP-like"/>
    <property type="match status" value="1"/>
</dbReference>
<dbReference type="PRINTS" id="PR01438">
    <property type="entry name" value="UNVRSLSTRESS"/>
</dbReference>
<dbReference type="InterPro" id="IPR006016">
    <property type="entry name" value="UspA"/>
</dbReference>
<dbReference type="PANTHER" id="PTHR46268:SF6">
    <property type="entry name" value="UNIVERSAL STRESS PROTEIN UP12"/>
    <property type="match status" value="1"/>
</dbReference>
<sequence>MSAMAKHLVVGIDGSSASAAAAVWAGEEAAAVGADVLLLNVWQPPTGDTQVSPTPDILRLCEEEQLRVAAAKLIARNPRLDVGMEQVTGTPATALVDAATAGDEIVLGSRRLGRIAGYLYGSVGLHVVAHSDCPVVLVRAPGSRPGGAGAGVVLALDLDRPSEALTAFAFEEASARGAALRVVYVWDVRGLYGYGGPMTDRQEAARMRHERGRELALFIEPWRAAFADVEVTADVVAGPVTDCLVKAGQDCALLVAGRRRRHLPVGVRIGPVTHAVVHHAPCPVAVVPHD</sequence>
<name>A0A9W4MI72_9ACTN</name>
<comment type="caution">
    <text evidence="3">The sequence shown here is derived from an EMBL/GenBank/DDBJ whole genome shotgun (WGS) entry which is preliminary data.</text>
</comment>
<protein>
    <submittedName>
        <fullName evidence="3">Universal stress protein family</fullName>
    </submittedName>
</protein>
<feature type="domain" description="UspA" evidence="2">
    <location>
        <begin position="4"/>
        <end position="139"/>
    </location>
</feature>
<evidence type="ECO:0000313" key="3">
    <source>
        <dbReference type="EMBL" id="CAG7646263.1"/>
    </source>
</evidence>
<dbReference type="SUPFAM" id="SSF52402">
    <property type="entry name" value="Adenine nucleotide alpha hydrolases-like"/>
    <property type="match status" value="2"/>
</dbReference>
<gene>
    <name evidence="3" type="ORF">SBRY_40370</name>
</gene>
<dbReference type="EMBL" id="CAJVAX010000018">
    <property type="protein sequence ID" value="CAG7646263.1"/>
    <property type="molecule type" value="Genomic_DNA"/>
</dbReference>
<keyword evidence="4" id="KW-1185">Reference proteome</keyword>